<dbReference type="InterPro" id="IPR006131">
    <property type="entry name" value="Asp_carbamoyltransf_Asp/Orn-bd"/>
</dbReference>
<dbReference type="UniPathway" id="UPA00070">
    <property type="reaction ID" value="UER00116"/>
</dbReference>
<dbReference type="PATRIC" id="fig|883114.3.peg.539"/>
<evidence type="ECO:0000259" key="8">
    <source>
        <dbReference type="Pfam" id="PF00185"/>
    </source>
</evidence>
<dbReference type="PRINTS" id="PR00101">
    <property type="entry name" value="ATCASE"/>
</dbReference>
<dbReference type="GO" id="GO:0006520">
    <property type="term" value="P:amino acid metabolic process"/>
    <property type="evidence" value="ECO:0007669"/>
    <property type="project" value="InterPro"/>
</dbReference>
<feature type="domain" description="Aspartate/ornithine carbamoyltransferase Asp/Orn-binding" evidence="8">
    <location>
        <begin position="149"/>
        <end position="288"/>
    </location>
</feature>
<dbReference type="InterPro" id="IPR006130">
    <property type="entry name" value="Asp/Orn_carbamoylTrfase"/>
</dbReference>
<dbReference type="PRINTS" id="PR00100">
    <property type="entry name" value="AOTCASE"/>
</dbReference>
<dbReference type="Gene3D" id="3.40.50.1370">
    <property type="entry name" value="Aspartate/ornithine carbamoyltransferase"/>
    <property type="match status" value="2"/>
</dbReference>
<dbReference type="eggNOG" id="COG0540">
    <property type="taxonomic scope" value="Bacteria"/>
</dbReference>
<feature type="binding site" evidence="7">
    <location>
        <position position="80"/>
    </location>
    <ligand>
        <name>L-aspartate</name>
        <dbReference type="ChEBI" id="CHEBI:29991"/>
    </ligand>
</feature>
<dbReference type="GO" id="GO:0016597">
    <property type="term" value="F:amino acid binding"/>
    <property type="evidence" value="ECO:0007669"/>
    <property type="project" value="InterPro"/>
</dbReference>
<dbReference type="EMBL" id="AGEI01000015">
    <property type="protein sequence ID" value="EHR35017.1"/>
    <property type="molecule type" value="Genomic_DNA"/>
</dbReference>
<dbReference type="GO" id="GO:0044205">
    <property type="term" value="P:'de novo' UMP biosynthetic process"/>
    <property type="evidence" value="ECO:0007669"/>
    <property type="project" value="UniProtKB-UniRule"/>
</dbReference>
<dbReference type="InterPro" id="IPR002082">
    <property type="entry name" value="Asp_carbamoyltransf"/>
</dbReference>
<evidence type="ECO:0000256" key="4">
    <source>
        <dbReference type="ARBA" id="ARBA00022975"/>
    </source>
</evidence>
<dbReference type="Pfam" id="PF00185">
    <property type="entry name" value="OTCace"/>
    <property type="match status" value="1"/>
</dbReference>
<feature type="binding site" evidence="7">
    <location>
        <position position="252"/>
    </location>
    <ligand>
        <name>carbamoyl phosphate</name>
        <dbReference type="ChEBI" id="CHEBI:58228"/>
    </ligand>
</feature>
<dbReference type="GO" id="GO:0006207">
    <property type="term" value="P:'de novo' pyrimidine nucleobase biosynthetic process"/>
    <property type="evidence" value="ECO:0007669"/>
    <property type="project" value="InterPro"/>
</dbReference>
<dbReference type="HAMAP" id="MF_00001">
    <property type="entry name" value="Asp_carb_tr"/>
    <property type="match status" value="1"/>
</dbReference>
<evidence type="ECO:0000256" key="5">
    <source>
        <dbReference type="ARBA" id="ARBA00043884"/>
    </source>
</evidence>
<evidence type="ECO:0000256" key="2">
    <source>
        <dbReference type="ARBA" id="ARBA00008896"/>
    </source>
</evidence>
<evidence type="ECO:0000256" key="1">
    <source>
        <dbReference type="ARBA" id="ARBA00004852"/>
    </source>
</evidence>
<proteinExistence type="inferred from homology"/>
<accession>H3NMI3</accession>
<feature type="binding site" evidence="7">
    <location>
        <position position="53"/>
    </location>
    <ligand>
        <name>carbamoyl phosphate</name>
        <dbReference type="ChEBI" id="CHEBI:58228"/>
    </ligand>
</feature>
<organism evidence="10 11">
    <name type="scientific">Helcococcus kunzii ATCC 51366</name>
    <dbReference type="NCBI Taxonomy" id="883114"/>
    <lineage>
        <taxon>Bacteria</taxon>
        <taxon>Bacillati</taxon>
        <taxon>Bacillota</taxon>
        <taxon>Tissierellia</taxon>
        <taxon>Tissierellales</taxon>
        <taxon>Peptoniphilaceae</taxon>
        <taxon>Helcococcus</taxon>
    </lineage>
</organism>
<dbReference type="GeneID" id="96998554"/>
<keyword evidence="4 7" id="KW-0665">Pyrimidine biosynthesis</keyword>
<dbReference type="OrthoDB" id="9774690at2"/>
<comment type="subunit">
    <text evidence="7">Heterododecamer (2C3:3R2) of six catalytic PyrB chains organized as two trimers (C3), and six regulatory PyrI chains organized as three dimers (R2).</text>
</comment>
<dbReference type="RefSeq" id="WP_005397738.1">
    <property type="nucleotide sequence ID" value="NZ_JH601088.1"/>
</dbReference>
<evidence type="ECO:0000313" key="11">
    <source>
        <dbReference type="Proteomes" id="UP000004191"/>
    </source>
</evidence>
<protein>
    <recommendedName>
        <fullName evidence="7">Aspartate carbamoyltransferase</fullName>
        <ecNumber evidence="7">2.1.3.2</ecNumber>
    </recommendedName>
    <alternativeName>
        <fullName evidence="7">Aspartate transcarbamylase</fullName>
        <shortName evidence="7">ATCase</shortName>
    </alternativeName>
</protein>
<comment type="catalytic activity">
    <reaction evidence="6 7">
        <text>carbamoyl phosphate + L-aspartate = N-carbamoyl-L-aspartate + phosphate + H(+)</text>
        <dbReference type="Rhea" id="RHEA:20013"/>
        <dbReference type="ChEBI" id="CHEBI:15378"/>
        <dbReference type="ChEBI" id="CHEBI:29991"/>
        <dbReference type="ChEBI" id="CHEBI:32814"/>
        <dbReference type="ChEBI" id="CHEBI:43474"/>
        <dbReference type="ChEBI" id="CHEBI:58228"/>
        <dbReference type="EC" id="2.1.3.2"/>
    </reaction>
</comment>
<dbReference type="NCBIfam" id="NF002032">
    <property type="entry name" value="PRK00856.1"/>
    <property type="match status" value="1"/>
</dbReference>
<sequence length="294" mass="34171">MLKKSILTMNDLTIDDVNLILNDALLFSNSFKDWQLSRKRLIANLFFESSTRTHYSFNSAELQLGANIVDFNAERSSLNKGESLYDTVKTFKSLGYDAVVIRHEQDEYFKELENIDIHIINAGDGKGNHPSQSLLDLYTVYDEFNKFEDINLLIVGDIRHSRVAHSNMYIFEKLGANVKLSGPEELIEDENRFIDLDEGVKWADVVMLLRIQFERHKDQIGINRDEYLEKYGLTKDRYKMMKENAIIMHPAPVNRGLEIDTDLVEAPKSRIFKQMENGVLVRKAMLKYIFDEKF</sequence>
<keyword evidence="3 7" id="KW-0808">Transferase</keyword>
<dbReference type="FunFam" id="3.40.50.1370:FF:000011">
    <property type="entry name" value="Aspartate carbamoyltransferase"/>
    <property type="match status" value="1"/>
</dbReference>
<evidence type="ECO:0000256" key="6">
    <source>
        <dbReference type="ARBA" id="ARBA00048859"/>
    </source>
</evidence>
<feature type="binding site" evidence="7">
    <location>
        <position position="162"/>
    </location>
    <ligand>
        <name>L-aspartate</name>
        <dbReference type="ChEBI" id="CHEBI:29991"/>
    </ligand>
</feature>
<evidence type="ECO:0000256" key="3">
    <source>
        <dbReference type="ARBA" id="ARBA00022679"/>
    </source>
</evidence>
<dbReference type="PANTHER" id="PTHR45753">
    <property type="entry name" value="ORNITHINE CARBAMOYLTRANSFERASE, MITOCHONDRIAL"/>
    <property type="match status" value="1"/>
</dbReference>
<dbReference type="SUPFAM" id="SSF53671">
    <property type="entry name" value="Aspartate/ornithine carbamoyltransferase"/>
    <property type="match status" value="1"/>
</dbReference>
<reference evidence="10 11" key="1">
    <citation type="submission" date="2012-01" db="EMBL/GenBank/DDBJ databases">
        <title>The Genome Sequence of Helcococcus kunzii ATCC 51366.</title>
        <authorList>
            <consortium name="The Broad Institute Genome Sequencing Platform"/>
            <person name="Earl A."/>
            <person name="Ward D."/>
            <person name="Feldgarden M."/>
            <person name="Gevers D."/>
            <person name="Huys G."/>
            <person name="Young S.K."/>
            <person name="Zeng Q."/>
            <person name="Gargeya S."/>
            <person name="Fitzgerald M."/>
            <person name="Haas B."/>
            <person name="Abouelleil A."/>
            <person name="Alvarado L."/>
            <person name="Arachchi H.M."/>
            <person name="Berlin A."/>
            <person name="Chapman S.B."/>
            <person name="Gearin G."/>
            <person name="Goldberg J."/>
            <person name="Griggs A."/>
            <person name="Gujja S."/>
            <person name="Hansen M."/>
            <person name="Heiman D."/>
            <person name="Howarth C."/>
            <person name="Larimer J."/>
            <person name="Lui A."/>
            <person name="MacDonald P.J.P."/>
            <person name="McCowen C."/>
            <person name="Montmayeur A."/>
            <person name="Murphy C."/>
            <person name="Neiman D."/>
            <person name="Pearson M."/>
            <person name="Priest M."/>
            <person name="Roberts A."/>
            <person name="Saif S."/>
            <person name="Shea T."/>
            <person name="Sisk P."/>
            <person name="Stolte C."/>
            <person name="Sykes S."/>
            <person name="Wortman J."/>
            <person name="Nusbaum C."/>
            <person name="Birren B."/>
        </authorList>
    </citation>
    <scope>NUCLEOTIDE SEQUENCE [LARGE SCALE GENOMIC DNA]</scope>
    <source>
        <strain evidence="10 11">ATCC 51366</strain>
    </source>
</reference>
<gene>
    <name evidence="7" type="primary">pyrB</name>
    <name evidence="10" type="ORF">HMPREF9709_00544</name>
</gene>
<dbReference type="HOGENOM" id="CLU_043846_2_1_9"/>
<feature type="binding site" evidence="7">
    <location>
        <position position="102"/>
    </location>
    <ligand>
        <name>carbamoyl phosphate</name>
        <dbReference type="ChEBI" id="CHEBI:58228"/>
    </ligand>
</feature>
<evidence type="ECO:0000259" key="9">
    <source>
        <dbReference type="Pfam" id="PF02729"/>
    </source>
</evidence>
<dbReference type="Pfam" id="PF02729">
    <property type="entry name" value="OTCace_N"/>
    <property type="match status" value="1"/>
</dbReference>
<dbReference type="InterPro" id="IPR006132">
    <property type="entry name" value="Asp/Orn_carbamoyltranf_P-bd"/>
</dbReference>
<dbReference type="STRING" id="883114.HMPREF9709_00544"/>
<comment type="similarity">
    <text evidence="2 7">Belongs to the aspartate/ornithine carbamoyltransferase superfamily. ATCase family.</text>
</comment>
<dbReference type="GO" id="GO:0005829">
    <property type="term" value="C:cytosol"/>
    <property type="evidence" value="ECO:0007669"/>
    <property type="project" value="TreeGrafter"/>
</dbReference>
<feature type="binding site" evidence="7">
    <location>
        <position position="52"/>
    </location>
    <ligand>
        <name>carbamoyl phosphate</name>
        <dbReference type="ChEBI" id="CHEBI:58228"/>
    </ligand>
</feature>
<dbReference type="AlphaFoldDB" id="H3NMI3"/>
<dbReference type="InterPro" id="IPR036901">
    <property type="entry name" value="Asp/Orn_carbamoylTrfase_sf"/>
</dbReference>
<feature type="binding site" evidence="7">
    <location>
        <position position="251"/>
    </location>
    <ligand>
        <name>carbamoyl phosphate</name>
        <dbReference type="ChEBI" id="CHEBI:58228"/>
    </ligand>
</feature>
<dbReference type="PROSITE" id="PS00097">
    <property type="entry name" value="CARBAMOYLTRANSFERASE"/>
    <property type="match status" value="1"/>
</dbReference>
<keyword evidence="11" id="KW-1185">Reference proteome</keyword>
<comment type="caution">
    <text evidence="10">The sequence shown here is derived from an EMBL/GenBank/DDBJ whole genome shotgun (WGS) entry which is preliminary data.</text>
</comment>
<feature type="binding site" evidence="7">
    <location>
        <position position="129"/>
    </location>
    <ligand>
        <name>carbamoyl phosphate</name>
        <dbReference type="ChEBI" id="CHEBI:58228"/>
    </ligand>
</feature>
<evidence type="ECO:0000313" key="10">
    <source>
        <dbReference type="EMBL" id="EHR35017.1"/>
    </source>
</evidence>
<dbReference type="NCBIfam" id="TIGR00670">
    <property type="entry name" value="asp_carb_tr"/>
    <property type="match status" value="1"/>
</dbReference>
<dbReference type="PANTHER" id="PTHR45753:SF6">
    <property type="entry name" value="ASPARTATE CARBAMOYLTRANSFERASE"/>
    <property type="match status" value="1"/>
</dbReference>
<name>H3NMI3_9FIRM</name>
<dbReference type="Proteomes" id="UP000004191">
    <property type="component" value="Unassembled WGS sequence"/>
</dbReference>
<evidence type="ECO:0000256" key="7">
    <source>
        <dbReference type="HAMAP-Rule" id="MF_00001"/>
    </source>
</evidence>
<feature type="domain" description="Aspartate/ornithine carbamoyltransferase carbamoyl-P binding" evidence="9">
    <location>
        <begin position="4"/>
        <end position="141"/>
    </location>
</feature>
<comment type="function">
    <text evidence="5 7">Catalyzes the condensation of carbamoyl phosphate and aspartate to form carbamoyl aspartate and inorganic phosphate, the committed step in the de novo pyrimidine nucleotide biosynthesis pathway.</text>
</comment>
<feature type="binding site" evidence="7">
    <location>
        <position position="132"/>
    </location>
    <ligand>
        <name>carbamoyl phosphate</name>
        <dbReference type="ChEBI" id="CHEBI:58228"/>
    </ligand>
</feature>
<feature type="binding site" evidence="7">
    <location>
        <position position="210"/>
    </location>
    <ligand>
        <name>L-aspartate</name>
        <dbReference type="ChEBI" id="CHEBI:29991"/>
    </ligand>
</feature>
<comment type="pathway">
    <text evidence="1 7">Pyrimidine metabolism; UMP biosynthesis via de novo pathway; (S)-dihydroorotate from bicarbonate: step 2/3.</text>
</comment>
<dbReference type="EC" id="2.1.3.2" evidence="7"/>
<dbReference type="GO" id="GO:0004070">
    <property type="term" value="F:aspartate carbamoyltransferase activity"/>
    <property type="evidence" value="ECO:0007669"/>
    <property type="project" value="UniProtKB-UniRule"/>
</dbReference>